<evidence type="ECO:0000256" key="4">
    <source>
        <dbReference type="ARBA" id="ARBA00022475"/>
    </source>
</evidence>
<feature type="transmembrane region" description="Helical" evidence="10">
    <location>
        <begin position="127"/>
        <end position="152"/>
    </location>
</feature>
<evidence type="ECO:0000256" key="7">
    <source>
        <dbReference type="ARBA" id="ARBA00022737"/>
    </source>
</evidence>
<evidence type="ECO:0000256" key="5">
    <source>
        <dbReference type="ARBA" id="ARBA00022597"/>
    </source>
</evidence>
<evidence type="ECO:0000256" key="1">
    <source>
        <dbReference type="ARBA" id="ARBA00004651"/>
    </source>
</evidence>
<evidence type="ECO:0000256" key="3">
    <source>
        <dbReference type="ARBA" id="ARBA00022448"/>
    </source>
</evidence>
<feature type="non-terminal residue" evidence="11">
    <location>
        <position position="298"/>
    </location>
</feature>
<dbReference type="Gene3D" id="1.20.1280.290">
    <property type="match status" value="2"/>
</dbReference>
<keyword evidence="7" id="KW-0677">Repeat</keyword>
<dbReference type="GO" id="GO:0005886">
    <property type="term" value="C:plasma membrane"/>
    <property type="evidence" value="ECO:0007669"/>
    <property type="project" value="UniProtKB-SubCell"/>
</dbReference>
<feature type="transmembrane region" description="Helical" evidence="10">
    <location>
        <begin position="219"/>
        <end position="240"/>
    </location>
</feature>
<keyword evidence="3 10" id="KW-0813">Transport</keyword>
<dbReference type="FunFam" id="1.20.1280.290:FF:000001">
    <property type="entry name" value="Bidirectional sugar transporter SWEET"/>
    <property type="match status" value="1"/>
</dbReference>
<dbReference type="OrthoDB" id="409725at2759"/>
<evidence type="ECO:0000256" key="8">
    <source>
        <dbReference type="ARBA" id="ARBA00022989"/>
    </source>
</evidence>
<dbReference type="InterPro" id="IPR004316">
    <property type="entry name" value="SWEET_rpt"/>
</dbReference>
<dbReference type="PANTHER" id="PTHR10791">
    <property type="entry name" value="RAG1-ACTIVATING PROTEIN 1"/>
    <property type="match status" value="1"/>
</dbReference>
<dbReference type="Pfam" id="PF03083">
    <property type="entry name" value="MtN3_slv"/>
    <property type="match status" value="2"/>
</dbReference>
<dbReference type="InterPro" id="IPR047664">
    <property type="entry name" value="SWEET"/>
</dbReference>
<keyword evidence="4" id="KW-1003">Cell membrane</keyword>
<evidence type="ECO:0000256" key="9">
    <source>
        <dbReference type="ARBA" id="ARBA00023136"/>
    </source>
</evidence>
<feature type="non-terminal residue" evidence="11">
    <location>
        <position position="1"/>
    </location>
</feature>
<feature type="transmembrane region" description="Helical" evidence="10">
    <location>
        <begin position="158"/>
        <end position="179"/>
    </location>
</feature>
<keyword evidence="8 10" id="KW-1133">Transmembrane helix</keyword>
<feature type="transmembrane region" description="Helical" evidence="10">
    <location>
        <begin position="97"/>
        <end position="120"/>
    </location>
</feature>
<evidence type="ECO:0000313" key="11">
    <source>
        <dbReference type="EMBL" id="RDY08094.1"/>
    </source>
</evidence>
<comment type="similarity">
    <text evidence="2 10">Belongs to the SWEET sugar transporter family.</text>
</comment>
<feature type="transmembrane region" description="Helical" evidence="10">
    <location>
        <begin position="74"/>
        <end position="91"/>
    </location>
</feature>
<dbReference type="PANTHER" id="PTHR10791:SF134">
    <property type="entry name" value="BIDIRECTIONAL SUGAR TRANSPORTER SWEET9"/>
    <property type="match status" value="1"/>
</dbReference>
<dbReference type="Proteomes" id="UP000257109">
    <property type="component" value="Unassembled WGS sequence"/>
</dbReference>
<comment type="subcellular location">
    <subcellularLocation>
        <location evidence="1 10">Cell membrane</location>
        <topology evidence="1 10">Multi-pass membrane protein</topology>
    </subcellularLocation>
</comment>
<reference evidence="11" key="1">
    <citation type="submission" date="2018-05" db="EMBL/GenBank/DDBJ databases">
        <title>Draft genome of Mucuna pruriens seed.</title>
        <authorList>
            <person name="Nnadi N.E."/>
            <person name="Vos R."/>
            <person name="Hasami M.H."/>
            <person name="Devisetty U.K."/>
            <person name="Aguiy J.C."/>
        </authorList>
    </citation>
    <scope>NUCLEOTIDE SEQUENCE [LARGE SCALE GENOMIC DNA]</scope>
    <source>
        <strain evidence="11">JCA_2017</strain>
    </source>
</reference>
<keyword evidence="12" id="KW-1185">Reference proteome</keyword>
<evidence type="ECO:0000313" key="12">
    <source>
        <dbReference type="Proteomes" id="UP000257109"/>
    </source>
</evidence>
<keyword evidence="5 10" id="KW-0762">Sugar transport</keyword>
<dbReference type="AlphaFoldDB" id="A0A371HZJ5"/>
<dbReference type="EMBL" id="QJKJ01001340">
    <property type="protein sequence ID" value="RDY08094.1"/>
    <property type="molecule type" value="Genomic_DNA"/>
</dbReference>
<feature type="transmembrane region" description="Helical" evidence="10">
    <location>
        <begin position="36"/>
        <end position="62"/>
    </location>
</feature>
<evidence type="ECO:0000256" key="10">
    <source>
        <dbReference type="RuleBase" id="RU910715"/>
    </source>
</evidence>
<gene>
    <name evidence="11" type="primary">NEC1</name>
    <name evidence="11" type="ORF">CR513_07716</name>
</gene>
<evidence type="ECO:0000256" key="2">
    <source>
        <dbReference type="ARBA" id="ARBA00007809"/>
    </source>
</evidence>
<protein>
    <recommendedName>
        <fullName evidence="10">Bidirectional sugar transporter SWEET</fullName>
    </recommendedName>
</protein>
<keyword evidence="6 10" id="KW-0812">Transmembrane</keyword>
<proteinExistence type="inferred from homology"/>
<comment type="caution">
    <text evidence="11">The sequence shown here is derived from an EMBL/GenBank/DDBJ whole genome shotgun (WGS) entry which is preliminary data.</text>
</comment>
<comment type="function">
    <text evidence="10">Mediates both low-affinity uptake and efflux of sugar across the membrane.</text>
</comment>
<accession>A0A371HZJ5</accession>
<dbReference type="GO" id="GO:0051119">
    <property type="term" value="F:sugar transmembrane transporter activity"/>
    <property type="evidence" value="ECO:0007669"/>
    <property type="project" value="InterPro"/>
</dbReference>
<feature type="transmembrane region" description="Helical" evidence="10">
    <location>
        <begin position="191"/>
        <end position="213"/>
    </location>
</feature>
<keyword evidence="9 10" id="KW-0472">Membrane</keyword>
<evidence type="ECO:0000256" key="6">
    <source>
        <dbReference type="ARBA" id="ARBA00022692"/>
    </source>
</evidence>
<name>A0A371HZJ5_MUCPR</name>
<dbReference type="STRING" id="157652.A0A371HZJ5"/>
<dbReference type="FunFam" id="1.20.1280.290:FF:000003">
    <property type="entry name" value="Bidirectional sugar transporter SWEET"/>
    <property type="match status" value="1"/>
</dbReference>
<organism evidence="11 12">
    <name type="scientific">Mucuna pruriens</name>
    <name type="common">Velvet bean</name>
    <name type="synonym">Dolichos pruriens</name>
    <dbReference type="NCBI Taxonomy" id="157652"/>
    <lineage>
        <taxon>Eukaryota</taxon>
        <taxon>Viridiplantae</taxon>
        <taxon>Streptophyta</taxon>
        <taxon>Embryophyta</taxon>
        <taxon>Tracheophyta</taxon>
        <taxon>Spermatophyta</taxon>
        <taxon>Magnoliopsida</taxon>
        <taxon>eudicotyledons</taxon>
        <taxon>Gunneridae</taxon>
        <taxon>Pentapetalae</taxon>
        <taxon>rosids</taxon>
        <taxon>fabids</taxon>
        <taxon>Fabales</taxon>
        <taxon>Fabaceae</taxon>
        <taxon>Papilionoideae</taxon>
        <taxon>50 kb inversion clade</taxon>
        <taxon>NPAAA clade</taxon>
        <taxon>indigoferoid/millettioid clade</taxon>
        <taxon>Phaseoleae</taxon>
        <taxon>Mucuna</taxon>
    </lineage>
</organism>
<sequence>MVDAHIVLLIPHKRQSLFPQANASISKMLPFSNHEMVLIFGLLGNIVSFLVFLAPLPTFYTIYKKKTSDGFQSIPYVVALLSALLLLYYGFIKTNAILIITINCIGCVIEVAYLTMYIIYAPKKQKISTLVLILIADIGGFGLTMLITIFAVKGTTRVHTVGMFCAVFNIAVFAAPLSIMRRVIKTKSVEFMPFSLSLFLTLCATMWFFYGFFDKDYYIMLPNVLGFLFGISQMILYMIYKNVEKKVENSCTEQQEREGTVNYKQHSCDGNKLDFPSLVEMKENQLNQISRRAEKLEQ</sequence>
<dbReference type="GO" id="GO:0008515">
    <property type="term" value="F:sucrose transmembrane transporter activity"/>
    <property type="evidence" value="ECO:0007669"/>
    <property type="project" value="UniProtKB-ARBA"/>
</dbReference>